<evidence type="ECO:0000256" key="2">
    <source>
        <dbReference type="ARBA" id="ARBA00022737"/>
    </source>
</evidence>
<dbReference type="PROSITE" id="PS50076">
    <property type="entry name" value="DNAJ_2"/>
    <property type="match status" value="1"/>
</dbReference>
<dbReference type="PANTHER" id="PTHR43888">
    <property type="entry name" value="DNAJ-LIKE-2, ISOFORM A-RELATED"/>
    <property type="match status" value="1"/>
</dbReference>
<dbReference type="InterPro" id="IPR036869">
    <property type="entry name" value="J_dom_sf"/>
</dbReference>
<evidence type="ECO:0000256" key="3">
    <source>
        <dbReference type="ARBA" id="ARBA00022771"/>
    </source>
</evidence>
<keyword evidence="4" id="KW-0862">Zinc</keyword>
<evidence type="ECO:0000259" key="6">
    <source>
        <dbReference type="PROSITE" id="PS50076"/>
    </source>
</evidence>
<dbReference type="SUPFAM" id="SSF57938">
    <property type="entry name" value="DnaJ/Hsp40 cysteine-rich domain"/>
    <property type="match status" value="1"/>
</dbReference>
<dbReference type="Pfam" id="PF00226">
    <property type="entry name" value="DnaJ"/>
    <property type="match status" value="1"/>
</dbReference>
<dbReference type="PRINTS" id="PR00625">
    <property type="entry name" value="JDOMAIN"/>
</dbReference>
<dbReference type="InterPro" id="IPR001623">
    <property type="entry name" value="DnaJ_domain"/>
</dbReference>
<dbReference type="SMART" id="SM00271">
    <property type="entry name" value="DnaJ"/>
    <property type="match status" value="1"/>
</dbReference>
<dbReference type="InterPro" id="IPR018253">
    <property type="entry name" value="DnaJ_domain_CS"/>
</dbReference>
<dbReference type="InterPro" id="IPR008971">
    <property type="entry name" value="HSP40/DnaJ_pept-bd"/>
</dbReference>
<dbReference type="GO" id="GO:0051082">
    <property type="term" value="F:unfolded protein binding"/>
    <property type="evidence" value="ECO:0007669"/>
    <property type="project" value="InterPro"/>
</dbReference>
<dbReference type="GO" id="GO:0008270">
    <property type="term" value="F:zinc ion binding"/>
    <property type="evidence" value="ECO:0007669"/>
    <property type="project" value="UniProtKB-KW"/>
</dbReference>
<keyword evidence="1" id="KW-0479">Metal-binding</keyword>
<feature type="region of interest" description="Disordered" evidence="5">
    <location>
        <begin position="1"/>
        <end position="25"/>
    </location>
</feature>
<protein>
    <recommendedName>
        <fullName evidence="6">J domain-containing protein</fullName>
    </recommendedName>
</protein>
<reference evidence="7" key="1">
    <citation type="submission" date="2021-01" db="EMBL/GenBank/DDBJ databases">
        <authorList>
            <person name="Corre E."/>
            <person name="Pelletier E."/>
            <person name="Niang G."/>
            <person name="Scheremetjew M."/>
            <person name="Finn R."/>
            <person name="Kale V."/>
            <person name="Holt S."/>
            <person name="Cochrane G."/>
            <person name="Meng A."/>
            <person name="Brown T."/>
            <person name="Cohen L."/>
        </authorList>
    </citation>
    <scope>NUCLEOTIDE SEQUENCE</scope>
    <source>
        <strain evidence="7">CCCM811</strain>
    </source>
</reference>
<dbReference type="GO" id="GO:0006457">
    <property type="term" value="P:protein folding"/>
    <property type="evidence" value="ECO:0007669"/>
    <property type="project" value="InterPro"/>
</dbReference>
<dbReference type="Pfam" id="PF01556">
    <property type="entry name" value="DnaJ_C"/>
    <property type="match status" value="1"/>
</dbReference>
<dbReference type="CDD" id="cd10747">
    <property type="entry name" value="DnaJ_C"/>
    <property type="match status" value="1"/>
</dbReference>
<dbReference type="FunFam" id="2.60.260.20:FF:000003">
    <property type="entry name" value="DnaJ subfamily A member 2"/>
    <property type="match status" value="1"/>
</dbReference>
<feature type="compositionally biased region" description="Gly residues" evidence="5">
    <location>
        <begin position="10"/>
        <end position="20"/>
    </location>
</feature>
<dbReference type="CDD" id="cd10719">
    <property type="entry name" value="DnaJ_zf"/>
    <property type="match status" value="1"/>
</dbReference>
<name>A0A7S3ZIC0_9EUKA</name>
<dbReference type="Gene3D" id="2.10.230.10">
    <property type="entry name" value="Heat shock protein DnaJ, cysteine-rich domain"/>
    <property type="match status" value="1"/>
</dbReference>
<dbReference type="InterPro" id="IPR001305">
    <property type="entry name" value="HSP_DnaJ_Cys-rich_dom"/>
</dbReference>
<accession>A0A7S3ZIC0</accession>
<evidence type="ECO:0000256" key="1">
    <source>
        <dbReference type="ARBA" id="ARBA00022723"/>
    </source>
</evidence>
<dbReference type="SUPFAM" id="SSF49493">
    <property type="entry name" value="HSP40/DnaJ peptide-binding domain"/>
    <property type="match status" value="2"/>
</dbReference>
<evidence type="ECO:0000256" key="4">
    <source>
        <dbReference type="ARBA" id="ARBA00022833"/>
    </source>
</evidence>
<dbReference type="EMBL" id="HBIV01052264">
    <property type="protein sequence ID" value="CAE0684054.1"/>
    <property type="molecule type" value="Transcribed_RNA"/>
</dbReference>
<feature type="domain" description="J" evidence="6">
    <location>
        <begin position="28"/>
        <end position="89"/>
    </location>
</feature>
<dbReference type="InterPro" id="IPR002939">
    <property type="entry name" value="DnaJ_C"/>
</dbReference>
<dbReference type="Gene3D" id="2.60.260.20">
    <property type="entry name" value="Urease metallochaperone UreE, N-terminal domain"/>
    <property type="match status" value="2"/>
</dbReference>
<dbReference type="AlphaFoldDB" id="A0A7S3ZIC0"/>
<feature type="compositionally biased region" description="Acidic residues" evidence="5">
    <location>
        <begin position="424"/>
        <end position="433"/>
    </location>
</feature>
<dbReference type="GO" id="GO:0030544">
    <property type="term" value="F:Hsp70 protein binding"/>
    <property type="evidence" value="ECO:0007669"/>
    <property type="project" value="InterPro"/>
</dbReference>
<feature type="region of interest" description="Disordered" evidence="5">
    <location>
        <begin position="412"/>
        <end position="470"/>
    </location>
</feature>
<organism evidence="7">
    <name type="scientific">Lotharella globosa</name>
    <dbReference type="NCBI Taxonomy" id="91324"/>
    <lineage>
        <taxon>Eukaryota</taxon>
        <taxon>Sar</taxon>
        <taxon>Rhizaria</taxon>
        <taxon>Cercozoa</taxon>
        <taxon>Chlorarachniophyceae</taxon>
        <taxon>Lotharella</taxon>
    </lineage>
</organism>
<dbReference type="CDD" id="cd06257">
    <property type="entry name" value="DnaJ"/>
    <property type="match status" value="1"/>
</dbReference>
<dbReference type="SUPFAM" id="SSF46565">
    <property type="entry name" value="Chaperone J-domain"/>
    <property type="match status" value="1"/>
</dbReference>
<sequence>MFGFEDFLRGQGGMGRGGGSRKPVDNEGLYKTLGVDKKADARAIKKAYFKLARVHHPDKGGDEEKFKEIQKAYDVLSDESKRELYDRYGEEGLQNGGSPAPTDIFDLFRGGGRQRRQEPRKPEEIVKTVDLTLTDVYYGPEKPIQYKYTSATKRIVCSTCGGQGAVMQQVRAGPGMIMQTQRPCPKCSGQGISFENQKSVNATKNVRIPKGAKNNEKIKLSLEGHQLPGMERGDVVIVCRVMKHRVFERLGADLAMKKQLTLKEALCGFEFKIQHVSGTTLTVRSGKKEIVSPGQLKRIDDWGLPQKGSYDNKGHLYIKFEVLFPVPGSIGAPEVKKLAPVLESLSYPKEEEQKITLGMGVRVQLVNLNSTQFNGKMGTIIREEAQRGRWPVELDAGKKVAVPESCLKIVESKSEKSKKPNSMETEDYEEEETVMMTAVEGEPKFTPAAVSGTYDEDEEEEGRGMECRHM</sequence>
<dbReference type="PROSITE" id="PS00636">
    <property type="entry name" value="DNAJ_1"/>
    <property type="match status" value="1"/>
</dbReference>
<dbReference type="InterPro" id="IPR044713">
    <property type="entry name" value="DNJA1/2-like"/>
</dbReference>
<dbReference type="InterPro" id="IPR036410">
    <property type="entry name" value="HSP_DnaJ_Cys-rich_dom_sf"/>
</dbReference>
<gene>
    <name evidence="7" type="ORF">LGLO00237_LOCUS35842</name>
</gene>
<evidence type="ECO:0000256" key="5">
    <source>
        <dbReference type="SAM" id="MobiDB-lite"/>
    </source>
</evidence>
<evidence type="ECO:0000313" key="7">
    <source>
        <dbReference type="EMBL" id="CAE0684054.1"/>
    </source>
</evidence>
<dbReference type="Gene3D" id="1.10.287.110">
    <property type="entry name" value="DnaJ domain"/>
    <property type="match status" value="1"/>
</dbReference>
<keyword evidence="3" id="KW-0863">Zinc-finger</keyword>
<keyword evidence="2" id="KW-0677">Repeat</keyword>
<dbReference type="Pfam" id="PF00684">
    <property type="entry name" value="DnaJ_CXXCXGXG"/>
    <property type="match status" value="1"/>
</dbReference>
<proteinExistence type="predicted"/>